<dbReference type="GeneID" id="31017177"/>
<gene>
    <name evidence="1" type="ORF">BKCO1_500090</name>
</gene>
<sequence length="104" mass="11742">MCYEWTKVWQCDHGPSPQEAPQLQLCTVGRLNLIEMERQNPGVCAGLTQAQIKEVQMRGACAYIEDVRILQAGYCARCREEQARDPAAFTRELIWADEAPGTPM</sequence>
<comment type="caution">
    <text evidence="1">The sequence shown here is derived from an EMBL/GenBank/DDBJ whole genome shotgun (WGS) entry which is preliminary data.</text>
</comment>
<dbReference type="EMBL" id="MNUE01000005">
    <property type="protein sequence ID" value="OJD37983.1"/>
    <property type="molecule type" value="Genomic_DNA"/>
</dbReference>
<organism evidence="1 2">
    <name type="scientific">Diplodia corticola</name>
    <dbReference type="NCBI Taxonomy" id="236234"/>
    <lineage>
        <taxon>Eukaryota</taxon>
        <taxon>Fungi</taxon>
        <taxon>Dikarya</taxon>
        <taxon>Ascomycota</taxon>
        <taxon>Pezizomycotina</taxon>
        <taxon>Dothideomycetes</taxon>
        <taxon>Dothideomycetes incertae sedis</taxon>
        <taxon>Botryosphaeriales</taxon>
        <taxon>Botryosphaeriaceae</taxon>
        <taxon>Diplodia</taxon>
    </lineage>
</organism>
<proteinExistence type="predicted"/>
<protein>
    <submittedName>
        <fullName evidence="1">Uncharacterized protein</fullName>
    </submittedName>
</protein>
<dbReference type="OrthoDB" id="3829427at2759"/>
<dbReference type="Proteomes" id="UP000183809">
    <property type="component" value="Unassembled WGS sequence"/>
</dbReference>
<dbReference type="AlphaFoldDB" id="A0A1J9SBY8"/>
<evidence type="ECO:0000313" key="2">
    <source>
        <dbReference type="Proteomes" id="UP000183809"/>
    </source>
</evidence>
<dbReference type="RefSeq" id="XP_020134011.1">
    <property type="nucleotide sequence ID" value="XM_020276916.1"/>
</dbReference>
<reference evidence="1 2" key="1">
    <citation type="submission" date="2016-10" db="EMBL/GenBank/DDBJ databases">
        <title>Proteomics and genomics reveal pathogen-plant mechanisms compatible with a hemibiotrophic lifestyle of Diplodia corticola.</title>
        <authorList>
            <person name="Fernandes I."/>
            <person name="De Jonge R."/>
            <person name="Van De Peer Y."/>
            <person name="Devreese B."/>
            <person name="Alves A."/>
            <person name="Esteves A.C."/>
        </authorList>
    </citation>
    <scope>NUCLEOTIDE SEQUENCE [LARGE SCALE GENOMIC DNA]</scope>
    <source>
        <strain evidence="1 2">CBS 112549</strain>
    </source>
</reference>
<evidence type="ECO:0000313" key="1">
    <source>
        <dbReference type="EMBL" id="OJD37983.1"/>
    </source>
</evidence>
<name>A0A1J9SBY8_9PEZI</name>
<keyword evidence="2" id="KW-1185">Reference proteome</keyword>
<accession>A0A1J9SBY8</accession>